<dbReference type="RefSeq" id="WP_211847741.1">
    <property type="nucleotide sequence ID" value="NZ_JAAEDL010000017.1"/>
</dbReference>
<sequence length="163" mass="18762">MGFVITEGELRDIGRTSYNPRGYILLEWGRNNQHHFRFDLEKNDRGRYQEFSGSSTEYQYRIGSIHLKYDIYDTTEGDMDYSYFYIVYMDGGVWQPVWTYAARTNQRTGQNTRFTSSASEQSEDYRLTNDLLDDLGRVTGTTQALACGPTLGPSDVPSFVPRG</sequence>
<comment type="caution">
    <text evidence="1">The sequence shown here is derived from an EMBL/GenBank/DDBJ whole genome shotgun (WGS) entry which is preliminary data.</text>
</comment>
<proteinExistence type="predicted"/>
<protein>
    <submittedName>
        <fullName evidence="1">Uncharacterized protein</fullName>
    </submittedName>
</protein>
<accession>A0A9X9XER9</accession>
<reference evidence="1" key="2">
    <citation type="journal article" date="2021" name="Syst. Appl. Microbiol.">
        <title>Roseomonas hellenica sp. nov., isolated from roots of wild-growing Alkanna tinctoria.</title>
        <authorList>
            <person name="Rat A."/>
            <person name="Naranjo H.D."/>
            <person name="Lebbe L."/>
            <person name="Cnockaert M."/>
            <person name="Krigas N."/>
            <person name="Grigoriadou K."/>
            <person name="Maloupa E."/>
            <person name="Willems A."/>
        </authorList>
    </citation>
    <scope>NUCLEOTIDE SEQUENCE</scope>
    <source>
        <strain evidence="1">LMG 31228</strain>
    </source>
</reference>
<dbReference type="Proteomes" id="UP001138709">
    <property type="component" value="Unassembled WGS sequence"/>
</dbReference>
<reference evidence="1" key="1">
    <citation type="submission" date="2020-01" db="EMBL/GenBank/DDBJ databases">
        <authorList>
            <person name="Rat A."/>
        </authorList>
    </citation>
    <scope>NUCLEOTIDE SEQUENCE</scope>
    <source>
        <strain evidence="1">LMG 31228</strain>
    </source>
</reference>
<dbReference type="EMBL" id="JAAEDL010000017">
    <property type="protein sequence ID" value="MBR0682205.1"/>
    <property type="molecule type" value="Genomic_DNA"/>
</dbReference>
<gene>
    <name evidence="1" type="ORF">GXW74_17065</name>
</gene>
<evidence type="ECO:0000313" key="1">
    <source>
        <dbReference type="EMBL" id="MBR0682205.1"/>
    </source>
</evidence>
<dbReference type="AlphaFoldDB" id="A0A9X9XER9"/>
<keyword evidence="2" id="KW-1185">Reference proteome</keyword>
<name>A0A9X9XER9_9PROT</name>
<organism evidence="1 2">
    <name type="scientific">Neoroseomonas eburnea</name>
    <dbReference type="NCBI Taxonomy" id="1346889"/>
    <lineage>
        <taxon>Bacteria</taxon>
        <taxon>Pseudomonadati</taxon>
        <taxon>Pseudomonadota</taxon>
        <taxon>Alphaproteobacteria</taxon>
        <taxon>Acetobacterales</taxon>
        <taxon>Acetobacteraceae</taxon>
        <taxon>Neoroseomonas</taxon>
    </lineage>
</organism>
<evidence type="ECO:0000313" key="2">
    <source>
        <dbReference type="Proteomes" id="UP001138709"/>
    </source>
</evidence>